<feature type="region of interest" description="Disordered" evidence="1">
    <location>
        <begin position="1"/>
        <end position="95"/>
    </location>
</feature>
<organism evidence="2 3">
    <name type="scientific">Massilia atriviolacea</name>
    <dbReference type="NCBI Taxonomy" id="2495579"/>
    <lineage>
        <taxon>Bacteria</taxon>
        <taxon>Pseudomonadati</taxon>
        <taxon>Pseudomonadota</taxon>
        <taxon>Betaproteobacteria</taxon>
        <taxon>Burkholderiales</taxon>
        <taxon>Oxalobacteraceae</taxon>
        <taxon>Telluria group</taxon>
        <taxon>Massilia</taxon>
    </lineage>
</organism>
<dbReference type="Proteomes" id="UP000278085">
    <property type="component" value="Unassembled WGS sequence"/>
</dbReference>
<dbReference type="RefSeq" id="WP_126076496.1">
    <property type="nucleotide sequence ID" value="NZ_CP051166.1"/>
</dbReference>
<feature type="compositionally biased region" description="Basic and acidic residues" evidence="1">
    <location>
        <begin position="63"/>
        <end position="88"/>
    </location>
</feature>
<proteinExistence type="predicted"/>
<keyword evidence="3" id="KW-1185">Reference proteome</keyword>
<evidence type="ECO:0000313" key="3">
    <source>
        <dbReference type="Proteomes" id="UP000278085"/>
    </source>
</evidence>
<dbReference type="OrthoDB" id="8779484at2"/>
<sequence>MHASPPFPDPAQAKPLIDEADIGSGEKPASQVETEEMIRQIPTLPPSEDNDSEASAAGQFDDGEIRERREHDASLERDEPSEQLDRLDPVPPKGQ</sequence>
<protein>
    <submittedName>
        <fullName evidence="2">Uncharacterized protein</fullName>
    </submittedName>
</protein>
<name>A0A430HGJ5_9BURK</name>
<evidence type="ECO:0000313" key="2">
    <source>
        <dbReference type="EMBL" id="RSZ56643.1"/>
    </source>
</evidence>
<evidence type="ECO:0000256" key="1">
    <source>
        <dbReference type="SAM" id="MobiDB-lite"/>
    </source>
</evidence>
<comment type="caution">
    <text evidence="2">The sequence shown here is derived from an EMBL/GenBank/DDBJ whole genome shotgun (WGS) entry which is preliminary data.</text>
</comment>
<reference evidence="2 3" key="1">
    <citation type="submission" date="2018-12" db="EMBL/GenBank/DDBJ databases">
        <authorList>
            <person name="Yang E."/>
        </authorList>
    </citation>
    <scope>NUCLEOTIDE SEQUENCE [LARGE SCALE GENOMIC DNA]</scope>
    <source>
        <strain evidence="2 3">SOD</strain>
    </source>
</reference>
<dbReference type="AlphaFoldDB" id="A0A430HGJ5"/>
<dbReference type="EMBL" id="RXLQ01000014">
    <property type="protein sequence ID" value="RSZ56643.1"/>
    <property type="molecule type" value="Genomic_DNA"/>
</dbReference>
<gene>
    <name evidence="2" type="ORF">EJB06_23740</name>
</gene>
<accession>A0A430HGJ5</accession>